<accession>A0A0A8Y1S9</accession>
<feature type="region of interest" description="Disordered" evidence="1">
    <location>
        <begin position="1"/>
        <end position="67"/>
    </location>
</feature>
<feature type="compositionally biased region" description="Basic and acidic residues" evidence="1">
    <location>
        <begin position="46"/>
        <end position="58"/>
    </location>
</feature>
<organism evidence="2">
    <name type="scientific">Arundo donax</name>
    <name type="common">Giant reed</name>
    <name type="synonym">Donax arundinaceus</name>
    <dbReference type="NCBI Taxonomy" id="35708"/>
    <lineage>
        <taxon>Eukaryota</taxon>
        <taxon>Viridiplantae</taxon>
        <taxon>Streptophyta</taxon>
        <taxon>Embryophyta</taxon>
        <taxon>Tracheophyta</taxon>
        <taxon>Spermatophyta</taxon>
        <taxon>Magnoliopsida</taxon>
        <taxon>Liliopsida</taxon>
        <taxon>Poales</taxon>
        <taxon>Poaceae</taxon>
        <taxon>PACMAD clade</taxon>
        <taxon>Arundinoideae</taxon>
        <taxon>Arundineae</taxon>
        <taxon>Arundo</taxon>
    </lineage>
</organism>
<proteinExistence type="predicted"/>
<evidence type="ECO:0000256" key="1">
    <source>
        <dbReference type="SAM" id="MobiDB-lite"/>
    </source>
</evidence>
<reference evidence="2" key="2">
    <citation type="journal article" date="2015" name="Data Brief">
        <title>Shoot transcriptome of the giant reed, Arundo donax.</title>
        <authorList>
            <person name="Barrero R.A."/>
            <person name="Guerrero F.D."/>
            <person name="Moolhuijzen P."/>
            <person name="Goolsby J.A."/>
            <person name="Tidwell J."/>
            <person name="Bellgard S.E."/>
            <person name="Bellgard M.I."/>
        </authorList>
    </citation>
    <scope>NUCLEOTIDE SEQUENCE</scope>
    <source>
        <tissue evidence="2">Shoot tissue taken approximately 20 cm above the soil surface</tissue>
    </source>
</reference>
<dbReference type="EMBL" id="GBRH01277799">
    <property type="protein sequence ID" value="JAD20096.1"/>
    <property type="molecule type" value="Transcribed_RNA"/>
</dbReference>
<reference evidence="2" key="1">
    <citation type="submission" date="2014-09" db="EMBL/GenBank/DDBJ databases">
        <authorList>
            <person name="Magalhaes I.L.F."/>
            <person name="Oliveira U."/>
            <person name="Santos F.R."/>
            <person name="Vidigal T.H.D.A."/>
            <person name="Brescovit A.D."/>
            <person name="Santos A.J."/>
        </authorList>
    </citation>
    <scope>NUCLEOTIDE SEQUENCE</scope>
    <source>
        <tissue evidence="2">Shoot tissue taken approximately 20 cm above the soil surface</tissue>
    </source>
</reference>
<name>A0A0A8Y1S9_ARUDO</name>
<protein>
    <submittedName>
        <fullName evidence="2">Uncharacterized protein</fullName>
    </submittedName>
</protein>
<evidence type="ECO:0000313" key="2">
    <source>
        <dbReference type="EMBL" id="JAD20096.1"/>
    </source>
</evidence>
<dbReference type="AlphaFoldDB" id="A0A0A8Y1S9"/>
<sequence length="67" mass="7464">MDRLSSTPPAPAPWKPSQPTAGSSAIIRVATRPYNSRGRAGALPSPDERRERNPESNRRRWRAGRRG</sequence>